<accession>A0A0G4G4X7</accession>
<dbReference type="PANTHER" id="PTHR47968">
    <property type="entry name" value="CENTROMERE PROTEIN E"/>
    <property type="match status" value="1"/>
</dbReference>
<feature type="binding site" evidence="1">
    <location>
        <begin position="106"/>
        <end position="113"/>
    </location>
    <ligand>
        <name>ATP</name>
        <dbReference type="ChEBI" id="CHEBI:30616"/>
    </ligand>
</feature>
<evidence type="ECO:0000256" key="2">
    <source>
        <dbReference type="SAM" id="MobiDB-lite"/>
    </source>
</evidence>
<reference evidence="4" key="1">
    <citation type="submission" date="2014-11" db="EMBL/GenBank/DDBJ databases">
        <authorList>
            <person name="Otto D Thomas"/>
            <person name="Naeem Raeece"/>
        </authorList>
    </citation>
    <scope>NUCLEOTIDE SEQUENCE</scope>
</reference>
<organism evidence="4">
    <name type="scientific">Chromera velia CCMP2878</name>
    <dbReference type="NCBI Taxonomy" id="1169474"/>
    <lineage>
        <taxon>Eukaryota</taxon>
        <taxon>Sar</taxon>
        <taxon>Alveolata</taxon>
        <taxon>Colpodellida</taxon>
        <taxon>Chromeraceae</taxon>
        <taxon>Chromera</taxon>
    </lineage>
</organism>
<dbReference type="InterPro" id="IPR001752">
    <property type="entry name" value="Kinesin_motor_dom"/>
</dbReference>
<dbReference type="GO" id="GO:0003777">
    <property type="term" value="F:microtubule motor activity"/>
    <property type="evidence" value="ECO:0007669"/>
    <property type="project" value="InterPro"/>
</dbReference>
<dbReference type="VEuPathDB" id="CryptoDB:Cvel_20274"/>
<feature type="compositionally biased region" description="Basic and acidic residues" evidence="2">
    <location>
        <begin position="549"/>
        <end position="569"/>
    </location>
</feature>
<sequence>MSVSEPAEAAPPPPDKDGNIKVFLRVRPTVSPSKTLSLKEQEGQVEIQNLPDAAKGFVNNTKALHRFHFDGILGMRAKQPEIFDRIAVPIIHDVMEGINGTVFAYGQTGSGKTFTITGGTERYEDRGLIPRTLSYLFAETKKRTDATFKIFISYLEIYQEKGYDLLTTGEAETRNLEELPRVKLREDEEGNMHLRNLTVNQAESEEEALNLVLSACGSLECDRGRRSSERPAALTWHYTFLSRWAWLEGGGKFSSMFIIRGQVIVALHQQAQAAIKSRNAGGAHAHPTDVHVPYRNSLLTSVLRDSLGGNCKTVMISTVAADGPCIEETMSTCRFAQSVAQIRNKARVNEEVDPLLMIKRLKREVKELRAEIAALKGGETPEGPLTDIDRDACREAVEAFVRASRGSSSSLSRGDAETVVHLGEVPSLALSTDQRKAAACFLILREMVWRRQQDESGEGSRPDQRGDSEGALVKKLREEIASRDKEIAILVQLINQREGAKGQAQNGQLGGAVLLRGSAARPDAPTREGGGSRGMNPDPRGIPSTAVSGEKERETAGGRNERGEGEQRRKAAGSSNAASMMDQQGFILGVCPRELRADRRRAAELYWTQVRGEAHERYKSDCDVLRELYSEAKGLGEAANNARSQVEKGRQELEKMRFARAIDMEGAHIERLQLHIKHQRQRLDREFEDWFGSIPVDMQGAGSGPHEQQTVWSQ</sequence>
<comment type="similarity">
    <text evidence="1">Belongs to the TRAFAC class myosin-kinesin ATPase superfamily. Kinesin family.</text>
</comment>
<feature type="domain" description="Kinesin motor" evidence="3">
    <location>
        <begin position="19"/>
        <end position="342"/>
    </location>
</feature>
<dbReference type="InterPro" id="IPR027417">
    <property type="entry name" value="P-loop_NTPase"/>
</dbReference>
<name>A0A0G4G4X7_9ALVE</name>
<gene>
    <name evidence="4" type="ORF">Cvel_20274</name>
</gene>
<dbReference type="InterPro" id="IPR036961">
    <property type="entry name" value="Kinesin_motor_dom_sf"/>
</dbReference>
<dbReference type="PANTHER" id="PTHR47968:SF67">
    <property type="entry name" value="KINESIN MOTOR DOMAIN-CONTAINING PROTEIN"/>
    <property type="match status" value="1"/>
</dbReference>
<feature type="region of interest" description="Disordered" evidence="2">
    <location>
        <begin position="517"/>
        <end position="578"/>
    </location>
</feature>
<dbReference type="InterPro" id="IPR027640">
    <property type="entry name" value="Kinesin-like_fam"/>
</dbReference>
<dbReference type="PROSITE" id="PS50067">
    <property type="entry name" value="KINESIN_MOTOR_2"/>
    <property type="match status" value="1"/>
</dbReference>
<evidence type="ECO:0000259" key="3">
    <source>
        <dbReference type="PROSITE" id="PS50067"/>
    </source>
</evidence>
<proteinExistence type="inferred from homology"/>
<dbReference type="SUPFAM" id="SSF52540">
    <property type="entry name" value="P-loop containing nucleoside triphosphate hydrolases"/>
    <property type="match status" value="1"/>
</dbReference>
<feature type="region of interest" description="Disordered" evidence="2">
    <location>
        <begin position="1"/>
        <end position="20"/>
    </location>
</feature>
<evidence type="ECO:0000313" key="4">
    <source>
        <dbReference type="EMBL" id="CEM23458.1"/>
    </source>
</evidence>
<keyword evidence="1" id="KW-0505">Motor protein</keyword>
<keyword evidence="1" id="KW-0067">ATP-binding</keyword>
<dbReference type="PhylomeDB" id="A0A0G4G4X7"/>
<evidence type="ECO:0000256" key="1">
    <source>
        <dbReference type="PROSITE-ProRule" id="PRU00283"/>
    </source>
</evidence>
<dbReference type="GO" id="GO:0008017">
    <property type="term" value="F:microtubule binding"/>
    <property type="evidence" value="ECO:0007669"/>
    <property type="project" value="InterPro"/>
</dbReference>
<dbReference type="AlphaFoldDB" id="A0A0G4G4X7"/>
<dbReference type="GO" id="GO:0007018">
    <property type="term" value="P:microtubule-based movement"/>
    <property type="evidence" value="ECO:0007669"/>
    <property type="project" value="InterPro"/>
</dbReference>
<dbReference type="PRINTS" id="PR00380">
    <property type="entry name" value="KINESINHEAVY"/>
</dbReference>
<keyword evidence="1" id="KW-0547">Nucleotide-binding</keyword>
<dbReference type="EMBL" id="CDMZ01000893">
    <property type="protein sequence ID" value="CEM23458.1"/>
    <property type="molecule type" value="Genomic_DNA"/>
</dbReference>
<dbReference type="Gene3D" id="3.40.850.10">
    <property type="entry name" value="Kinesin motor domain"/>
    <property type="match status" value="2"/>
</dbReference>
<dbReference type="SMART" id="SM00129">
    <property type="entry name" value="KISc"/>
    <property type="match status" value="1"/>
</dbReference>
<dbReference type="Pfam" id="PF00225">
    <property type="entry name" value="Kinesin"/>
    <property type="match status" value="2"/>
</dbReference>
<dbReference type="GO" id="GO:0005524">
    <property type="term" value="F:ATP binding"/>
    <property type="evidence" value="ECO:0007669"/>
    <property type="project" value="UniProtKB-UniRule"/>
</dbReference>
<protein>
    <recommendedName>
        <fullName evidence="3">Kinesin motor domain-containing protein</fullName>
    </recommendedName>
</protein>